<evidence type="ECO:0000313" key="4">
    <source>
        <dbReference type="Proteomes" id="UP000824890"/>
    </source>
</evidence>
<gene>
    <name evidence="3" type="ORF">HID58_018301</name>
</gene>
<keyword evidence="2" id="KW-0472">Membrane</keyword>
<dbReference type="Proteomes" id="UP000824890">
    <property type="component" value="Unassembled WGS sequence"/>
</dbReference>
<reference evidence="3 4" key="1">
    <citation type="submission" date="2021-05" db="EMBL/GenBank/DDBJ databases">
        <title>Genome Assembly of Synthetic Allotetraploid Brassica napus Reveals Homoeologous Exchanges between Subgenomes.</title>
        <authorList>
            <person name="Davis J.T."/>
        </authorList>
    </citation>
    <scope>NUCLEOTIDE SEQUENCE [LARGE SCALE GENOMIC DNA]</scope>
    <source>
        <strain evidence="4">cv. Da-Ae</strain>
        <tissue evidence="3">Seedling</tissue>
    </source>
</reference>
<feature type="transmembrane region" description="Helical" evidence="2">
    <location>
        <begin position="150"/>
        <end position="169"/>
    </location>
</feature>
<dbReference type="EMBL" id="JAGKQM010000005">
    <property type="protein sequence ID" value="KAH0926045.1"/>
    <property type="molecule type" value="Genomic_DNA"/>
</dbReference>
<evidence type="ECO:0000313" key="3">
    <source>
        <dbReference type="EMBL" id="KAH0926045.1"/>
    </source>
</evidence>
<name>A0ABQ8D9G7_BRANA</name>
<organism evidence="3 4">
    <name type="scientific">Brassica napus</name>
    <name type="common">Rape</name>
    <dbReference type="NCBI Taxonomy" id="3708"/>
    <lineage>
        <taxon>Eukaryota</taxon>
        <taxon>Viridiplantae</taxon>
        <taxon>Streptophyta</taxon>
        <taxon>Embryophyta</taxon>
        <taxon>Tracheophyta</taxon>
        <taxon>Spermatophyta</taxon>
        <taxon>Magnoliopsida</taxon>
        <taxon>eudicotyledons</taxon>
        <taxon>Gunneridae</taxon>
        <taxon>Pentapetalae</taxon>
        <taxon>rosids</taxon>
        <taxon>malvids</taxon>
        <taxon>Brassicales</taxon>
        <taxon>Brassicaceae</taxon>
        <taxon>Brassiceae</taxon>
        <taxon>Brassica</taxon>
    </lineage>
</organism>
<dbReference type="InterPro" id="IPR012171">
    <property type="entry name" value="Fatty_acid_desaturase"/>
</dbReference>
<keyword evidence="1" id="KW-0443">Lipid metabolism</keyword>
<keyword evidence="2" id="KW-0812">Transmembrane</keyword>
<proteinExistence type="predicted"/>
<evidence type="ECO:0000256" key="1">
    <source>
        <dbReference type="ARBA" id="ARBA00023098"/>
    </source>
</evidence>
<protein>
    <submittedName>
        <fullName evidence="3">Uncharacterized protein</fullName>
    </submittedName>
</protein>
<sequence length="290" mass="32755">KSCGKDYLDAYVDLLLQNKDVYVVYAQNENIPSPWREKDWMYKLFLLQLTVQKTGNTMGSTKLAKIFLIRSLLKISWIPFPERGLSSTVSSLSRLANYCCLSALFFVIGHDCAHKSFSQNKLVEDIVGTLAFLPLVCLSTTVITPKLTSLLFYAMINSSFLCILVYKIGELALKSEKERAKVKISLACVYAFMAVGVEWPTIIHKVGILGWMSTFTMVHHTPPHIPFKPADEWNVAQVQLNGNILCHDINVHIPHDMSPRIHNYNLCAAHESIQENWGKYTNWLLATGAC</sequence>
<keyword evidence="4" id="KW-1185">Reference proteome</keyword>
<feature type="transmembrane region" description="Helical" evidence="2">
    <location>
        <begin position="125"/>
        <end position="144"/>
    </location>
</feature>
<dbReference type="PANTHER" id="PTHR32100">
    <property type="entry name" value="OMEGA-6 FATTY ACID DESATURASE, CHLOROPLASTIC"/>
    <property type="match status" value="1"/>
</dbReference>
<accession>A0ABQ8D9G7</accession>
<feature type="non-terminal residue" evidence="3">
    <location>
        <position position="1"/>
    </location>
</feature>
<comment type="caution">
    <text evidence="3">The sequence shown here is derived from an EMBL/GenBank/DDBJ whole genome shotgun (WGS) entry which is preliminary data.</text>
</comment>
<keyword evidence="2" id="KW-1133">Transmembrane helix</keyword>
<evidence type="ECO:0000256" key="2">
    <source>
        <dbReference type="SAM" id="Phobius"/>
    </source>
</evidence>